<dbReference type="Proteomes" id="UP000295270">
    <property type="component" value="Unassembled WGS sequence"/>
</dbReference>
<reference evidence="1" key="3">
    <citation type="submission" date="2019-03" db="EMBL/GenBank/DDBJ databases">
        <authorList>
            <person name="Whitman W."/>
            <person name="Huntemann M."/>
            <person name="Clum A."/>
            <person name="Pillay M."/>
            <person name="Palaniappan K."/>
            <person name="Varghese N."/>
            <person name="Mikhailova N."/>
            <person name="Stamatis D."/>
            <person name="Reddy T."/>
            <person name="Daum C."/>
            <person name="Shapiro N."/>
            <person name="Ivanova N."/>
            <person name="Kyrpides N."/>
            <person name="Woyke T."/>
        </authorList>
    </citation>
    <scope>NUCLEOTIDE SEQUENCE</scope>
    <source>
        <strain evidence="1">P5626</strain>
    </source>
</reference>
<proteinExistence type="predicted"/>
<evidence type="ECO:0000313" key="1">
    <source>
        <dbReference type="EMBL" id="TCN53066.1"/>
    </source>
</evidence>
<dbReference type="Proteomes" id="UP000298340">
    <property type="component" value="Unassembled WGS sequence"/>
</dbReference>
<dbReference type="EMBL" id="QWDN01000009">
    <property type="protein sequence ID" value="TEB42379.1"/>
    <property type="molecule type" value="Genomic_DNA"/>
</dbReference>
<evidence type="ECO:0000313" key="3">
    <source>
        <dbReference type="Proteomes" id="UP000295270"/>
    </source>
</evidence>
<evidence type="ECO:0000313" key="4">
    <source>
        <dbReference type="Proteomes" id="UP000298340"/>
    </source>
</evidence>
<sequence length="298" mass="34944">MQNGLIDLRYYLSSRSYNSIIKNFYLHKTLITYRFDEFKDLQLNTSYGKKSYFEKIELLVDQGFLKVGTIAELNAISISKANENNYFQITDLLNSEYEKYEFLQKNANSPESHLLASNANFQLLALEERLFALLHQEKYGDDVLPVSSLLSYETLDLSFPKANVYRVLIDNFPIPDETVPLLDIVQYRDEESNRLNFLRLRRWANNISEKNLSEKEIAEEIEYLITEFKREMELAGMKYKFSKFEFLFKLLPNSVEKVIKLSLSEILDPLFQLRKEKISLLEIENKATGNELAYVIKA</sequence>
<dbReference type="AlphaFoldDB" id="A0A4Y7U988"/>
<reference evidence="2 4" key="2">
    <citation type="journal article" date="2018" name="Syst. Appl. Microbiol.">
        <title>Flavobacterium circumlabens sp. nov. and Flavobacterium cupreum sp. nov., two psychrotrophic species isolated from Antarctic environmental samples.</title>
        <authorList>
            <person name="Kralova S."/>
            <person name="Busse H.J."/>
            <person name="Svec P."/>
            <person name="Maslanova I."/>
            <person name="Stankova E."/>
            <person name="Bartak M."/>
            <person name="Sedlacek I."/>
        </authorList>
    </citation>
    <scope>NUCLEOTIDE SEQUENCE [LARGE SCALE GENOMIC DNA]</scope>
    <source>
        <strain evidence="2 4">CCM 8828</strain>
    </source>
</reference>
<evidence type="ECO:0000313" key="2">
    <source>
        <dbReference type="EMBL" id="TEB42379.1"/>
    </source>
</evidence>
<dbReference type="RefSeq" id="WP_132037475.1">
    <property type="nucleotide sequence ID" value="NZ_QWDN01000009.1"/>
</dbReference>
<keyword evidence="3" id="KW-1185">Reference proteome</keyword>
<name>A0A4Y7U988_9FLAO</name>
<dbReference type="EMBL" id="SLWA01000009">
    <property type="protein sequence ID" value="TCN53066.1"/>
    <property type="molecule type" value="Genomic_DNA"/>
</dbReference>
<dbReference type="OrthoDB" id="9957506at2"/>
<reference evidence="1 3" key="1">
    <citation type="journal article" date="2015" name="Stand. Genomic Sci.">
        <title>Genomic Encyclopedia of Bacterial and Archaeal Type Strains, Phase III: the genomes of soil and plant-associated and newly described type strains.</title>
        <authorList>
            <person name="Whitman W.B."/>
            <person name="Woyke T."/>
            <person name="Klenk H.P."/>
            <person name="Zhou Y."/>
            <person name="Lilburn T.G."/>
            <person name="Beck B.J."/>
            <person name="De Vos P."/>
            <person name="Vandamme P."/>
            <person name="Eisen J.A."/>
            <person name="Garrity G."/>
            <person name="Hugenholtz P."/>
            <person name="Kyrpides N.C."/>
        </authorList>
    </citation>
    <scope>NUCLEOTIDE SEQUENCE [LARGE SCALE GENOMIC DNA]</scope>
    <source>
        <strain evidence="1 3">P5626</strain>
    </source>
</reference>
<protein>
    <submittedName>
        <fullName evidence="2">Uncharacterized protein</fullName>
    </submittedName>
</protein>
<accession>A0A4Y7U988</accession>
<gene>
    <name evidence="2" type="ORF">D0809_21020</name>
    <name evidence="1" type="ORF">EV142_10949</name>
</gene>
<comment type="caution">
    <text evidence="2">The sequence shown here is derived from an EMBL/GenBank/DDBJ whole genome shotgun (WGS) entry which is preliminary data.</text>
</comment>
<organism evidence="2 4">
    <name type="scientific">Flavobacterium circumlabens</name>
    <dbReference type="NCBI Taxonomy" id="2133765"/>
    <lineage>
        <taxon>Bacteria</taxon>
        <taxon>Pseudomonadati</taxon>
        <taxon>Bacteroidota</taxon>
        <taxon>Flavobacteriia</taxon>
        <taxon>Flavobacteriales</taxon>
        <taxon>Flavobacteriaceae</taxon>
        <taxon>Flavobacterium</taxon>
    </lineage>
</organism>